<evidence type="ECO:0000256" key="3">
    <source>
        <dbReference type="ARBA" id="ARBA00023027"/>
    </source>
</evidence>
<evidence type="ECO:0000256" key="5">
    <source>
        <dbReference type="ARBA" id="ARBA00050226"/>
    </source>
</evidence>
<dbReference type="Gene3D" id="3.40.50.720">
    <property type="entry name" value="NAD(P)-binding Rossmann-like Domain"/>
    <property type="match status" value="1"/>
</dbReference>
<dbReference type="FunFam" id="3.40.50.720:FF:000173">
    <property type="entry name" value="3-oxoacyl-[acyl-carrier protein] reductase"/>
    <property type="match status" value="1"/>
</dbReference>
<dbReference type="CDD" id="cd05233">
    <property type="entry name" value="SDR_c"/>
    <property type="match status" value="1"/>
</dbReference>
<dbReference type="PANTHER" id="PTHR24321:SF8">
    <property type="entry name" value="ESTRADIOL 17-BETA-DEHYDROGENASE 8-RELATED"/>
    <property type="match status" value="1"/>
</dbReference>
<dbReference type="InterPro" id="IPR020904">
    <property type="entry name" value="Sc_DH/Rdtase_CS"/>
</dbReference>
<evidence type="ECO:0000259" key="9">
    <source>
        <dbReference type="SMART" id="SM00822"/>
    </source>
</evidence>
<comment type="caution">
    <text evidence="10">The sequence shown here is derived from an EMBL/GenBank/DDBJ whole genome shotgun (WGS) entry which is preliminary data.</text>
</comment>
<dbReference type="GO" id="GO:0018511">
    <property type="term" value="F:2,3-dihydroxy-2,3-dihydro-p-cumate dehydrogenase activity"/>
    <property type="evidence" value="ECO:0007669"/>
    <property type="project" value="UniProtKB-EC"/>
</dbReference>
<evidence type="ECO:0000256" key="1">
    <source>
        <dbReference type="ARBA" id="ARBA00006484"/>
    </source>
</evidence>
<proteinExistence type="inferred from homology"/>
<evidence type="ECO:0000313" key="12">
    <source>
        <dbReference type="Proteomes" id="UP000324029"/>
    </source>
</evidence>
<dbReference type="EMBL" id="VSRO01000001">
    <property type="protein sequence ID" value="TYK59581.1"/>
    <property type="molecule type" value="Genomic_DNA"/>
</dbReference>
<evidence type="ECO:0000313" key="11">
    <source>
        <dbReference type="EMBL" id="TYK59581.1"/>
    </source>
</evidence>
<evidence type="ECO:0000256" key="8">
    <source>
        <dbReference type="ARBA" id="ARBA00073443"/>
    </source>
</evidence>
<dbReference type="PROSITE" id="PS00061">
    <property type="entry name" value="ADH_SHORT"/>
    <property type="match status" value="1"/>
</dbReference>
<reference evidence="10 12" key="2">
    <citation type="submission" date="2019-08" db="EMBL/GenBank/DDBJ databases">
        <authorList>
            <person name="Brilhante M."/>
            <person name="Perreten V."/>
        </authorList>
    </citation>
    <scope>NUCLEOTIDE SEQUENCE [LARGE SCALE GENOMIC DNA]</scope>
    <source>
        <strain evidence="10 12">MCP106</strain>
    </source>
</reference>
<dbReference type="PRINTS" id="PR00081">
    <property type="entry name" value="GDHRDH"/>
</dbReference>
<comment type="similarity">
    <text evidence="1">Belongs to the short-chain dehydrogenases/reductases (SDR) family.</text>
</comment>
<gene>
    <name evidence="11" type="ORF">FXO26_00255</name>
    <name evidence="10" type="ORF">FXO26_28535</name>
</gene>
<evidence type="ECO:0000256" key="2">
    <source>
        <dbReference type="ARBA" id="ARBA00023002"/>
    </source>
</evidence>
<protein>
    <recommendedName>
        <fullName evidence="8">2,3-dihydroxy-2,3-dihydro-p-cumate dehydrogenase</fullName>
        <ecNumber evidence="7">1.3.1.58</ecNumber>
    </recommendedName>
    <alternativeName>
        <fullName evidence="4">Biphenyl-2,3-dihydro-2,3-diol dehydrogenase</fullName>
    </alternativeName>
</protein>
<sequence length="257" mass="27314">MTDAVSDALHTRHDSAPSAVKGTIIVSGGSQGLGLTTVRCFLEAGYNVATFSRRESPAVTELSERADFHWQALDCTDYSALTAFVQQVEKRFGGLDGLVNNAATGVEGILSTMRVADIDSALDINLKGQLYLTKLVTAKLLKRGAGSVVNVSSINALRGHSGLTVYSATKAAMDGLTRSLAKELGPRGIRVNSVSPGYFSSDMVKDLSPQTLSRIERRTPLGRLGTQQEVADLILYLVDRGTFVTGQNIAVDGGFTC</sequence>
<dbReference type="SMR" id="A0A5D3G2C2"/>
<dbReference type="Pfam" id="PF13561">
    <property type="entry name" value="adh_short_C2"/>
    <property type="match status" value="1"/>
</dbReference>
<dbReference type="SUPFAM" id="SSF51735">
    <property type="entry name" value="NAD(P)-binding Rossmann-fold domains"/>
    <property type="match status" value="1"/>
</dbReference>
<dbReference type="EC" id="1.3.1.58" evidence="7"/>
<organism evidence="10 12">
    <name type="scientific">Pseudomonas synxantha</name>
    <dbReference type="NCBI Taxonomy" id="47883"/>
    <lineage>
        <taxon>Bacteria</taxon>
        <taxon>Pseudomonadati</taxon>
        <taxon>Pseudomonadota</taxon>
        <taxon>Gammaproteobacteria</taxon>
        <taxon>Pseudomonadales</taxon>
        <taxon>Pseudomonadaceae</taxon>
        <taxon>Pseudomonas</taxon>
    </lineage>
</organism>
<evidence type="ECO:0000256" key="6">
    <source>
        <dbReference type="ARBA" id="ARBA00060518"/>
    </source>
</evidence>
<keyword evidence="3" id="KW-0520">NAD</keyword>
<dbReference type="PRINTS" id="PR00080">
    <property type="entry name" value="SDRFAMILY"/>
</dbReference>
<evidence type="ECO:0000256" key="4">
    <source>
        <dbReference type="ARBA" id="ARBA00042907"/>
    </source>
</evidence>
<accession>A0A5D3G2C2</accession>
<comment type="catalytic activity">
    <reaction evidence="5">
        <text>(2R,3S)-2,3-dihydroxy-2,3-dihydro-p-cumate + NAD(+) = 2,3-dihydroxy-p-cumate + NADH + H(+)</text>
        <dbReference type="Rhea" id="RHEA:23772"/>
        <dbReference type="ChEBI" id="CHEBI:15378"/>
        <dbReference type="ChEBI" id="CHEBI:36647"/>
        <dbReference type="ChEBI" id="CHEBI:57540"/>
        <dbReference type="ChEBI" id="CHEBI:57945"/>
        <dbReference type="ChEBI" id="CHEBI:58420"/>
        <dbReference type="EC" id="1.3.1.58"/>
    </reaction>
</comment>
<reference evidence="10 12" key="1">
    <citation type="submission" date="2019-08" db="EMBL/GenBank/DDBJ databases">
        <title>Subclass B2 metallo-beta lactamase from Pseudomonas synxantha.</title>
        <authorList>
            <person name="Poirel L."/>
            <person name="Palmieri M."/>
            <person name="Masseron A."/>
            <person name="Perreten V."/>
            <person name="Nordman P."/>
        </authorList>
    </citation>
    <scope>NUCLEOTIDE SEQUENCE [LARGE SCALE GENOMIC DNA]</scope>
    <source>
        <strain evidence="10 12">MCP106</strain>
    </source>
</reference>
<dbReference type="RefSeq" id="WP_078820783.1">
    <property type="nucleotide sequence ID" value="NZ_LR027557.1"/>
</dbReference>
<dbReference type="InterPro" id="IPR036291">
    <property type="entry name" value="NAD(P)-bd_dom_sf"/>
</dbReference>
<feature type="domain" description="Ketoreductase" evidence="9">
    <location>
        <begin position="22"/>
        <end position="197"/>
    </location>
</feature>
<keyword evidence="2" id="KW-0560">Oxidoreductase</keyword>
<evidence type="ECO:0000313" key="10">
    <source>
        <dbReference type="EMBL" id="TYK54268.1"/>
    </source>
</evidence>
<dbReference type="EMBL" id="VSRO01000022">
    <property type="protein sequence ID" value="TYK54268.1"/>
    <property type="molecule type" value="Genomic_DNA"/>
</dbReference>
<name>A0A5D3G2C2_9PSED</name>
<comment type="pathway">
    <text evidence="6">Aromatic compound metabolism; p-cumate degradation; acetaldehyde and pyruvate from p-cumate: step 2/7.</text>
</comment>
<dbReference type="InterPro" id="IPR057326">
    <property type="entry name" value="KR_dom"/>
</dbReference>
<dbReference type="SMART" id="SM00822">
    <property type="entry name" value="PKS_KR"/>
    <property type="match status" value="1"/>
</dbReference>
<dbReference type="InterPro" id="IPR002347">
    <property type="entry name" value="SDR_fam"/>
</dbReference>
<evidence type="ECO:0000256" key="7">
    <source>
        <dbReference type="ARBA" id="ARBA00066455"/>
    </source>
</evidence>
<dbReference type="AlphaFoldDB" id="A0A5D3G2C2"/>
<dbReference type="Proteomes" id="UP000324029">
    <property type="component" value="Unassembled WGS sequence"/>
</dbReference>
<dbReference type="PANTHER" id="PTHR24321">
    <property type="entry name" value="DEHYDROGENASES, SHORT CHAIN"/>
    <property type="match status" value="1"/>
</dbReference>